<reference evidence="5" key="1">
    <citation type="journal article" date="2019" name="Int. J. Syst. Evol. Microbiol.">
        <title>The Global Catalogue of Microorganisms (GCM) 10K type strain sequencing project: providing services to taxonomists for standard genome sequencing and annotation.</title>
        <authorList>
            <consortium name="The Broad Institute Genomics Platform"/>
            <consortium name="The Broad Institute Genome Sequencing Center for Infectious Disease"/>
            <person name="Wu L."/>
            <person name="Ma J."/>
        </authorList>
    </citation>
    <scope>NUCLEOTIDE SEQUENCE [LARGE SCALE GENOMIC DNA]</scope>
    <source>
        <strain evidence="5">CCUG 38813</strain>
    </source>
</reference>
<dbReference type="InterPro" id="IPR000182">
    <property type="entry name" value="GNAT_dom"/>
</dbReference>
<dbReference type="Gene3D" id="3.40.630.30">
    <property type="match status" value="1"/>
</dbReference>
<evidence type="ECO:0000256" key="2">
    <source>
        <dbReference type="ARBA" id="ARBA00023315"/>
    </source>
</evidence>
<dbReference type="GO" id="GO:0016746">
    <property type="term" value="F:acyltransferase activity"/>
    <property type="evidence" value="ECO:0007669"/>
    <property type="project" value="UniProtKB-KW"/>
</dbReference>
<dbReference type="PROSITE" id="PS51186">
    <property type="entry name" value="GNAT"/>
    <property type="match status" value="1"/>
</dbReference>
<protein>
    <submittedName>
        <fullName evidence="4">GNAT family N-acetyltransferase</fullName>
        <ecNumber evidence="4">2.3.-.-</ecNumber>
    </submittedName>
</protein>
<comment type="caution">
    <text evidence="4">The sequence shown here is derived from an EMBL/GenBank/DDBJ whole genome shotgun (WGS) entry which is preliminary data.</text>
</comment>
<dbReference type="EC" id="2.3.-.-" evidence="4"/>
<dbReference type="InterPro" id="IPR016181">
    <property type="entry name" value="Acyl_CoA_acyltransferase"/>
</dbReference>
<dbReference type="EMBL" id="JBHSMS010000013">
    <property type="protein sequence ID" value="MFC5510134.1"/>
    <property type="molecule type" value="Genomic_DNA"/>
</dbReference>
<keyword evidence="1 4" id="KW-0808">Transferase</keyword>
<dbReference type="RefSeq" id="WP_379717127.1">
    <property type="nucleotide sequence ID" value="NZ_JBHSMS010000013.1"/>
</dbReference>
<name>A0ABW0PBW2_9BURK</name>
<dbReference type="PANTHER" id="PTHR43877">
    <property type="entry name" value="AMINOALKYLPHOSPHONATE N-ACETYLTRANSFERASE-RELATED-RELATED"/>
    <property type="match status" value="1"/>
</dbReference>
<evidence type="ECO:0000256" key="1">
    <source>
        <dbReference type="ARBA" id="ARBA00022679"/>
    </source>
</evidence>
<evidence type="ECO:0000313" key="5">
    <source>
        <dbReference type="Proteomes" id="UP001596031"/>
    </source>
</evidence>
<dbReference type="Proteomes" id="UP001596031">
    <property type="component" value="Unassembled WGS sequence"/>
</dbReference>
<dbReference type="CDD" id="cd04301">
    <property type="entry name" value="NAT_SF"/>
    <property type="match status" value="1"/>
</dbReference>
<evidence type="ECO:0000313" key="4">
    <source>
        <dbReference type="EMBL" id="MFC5510134.1"/>
    </source>
</evidence>
<organism evidence="4 5">
    <name type="scientific">Massilia jejuensis</name>
    <dbReference type="NCBI Taxonomy" id="648894"/>
    <lineage>
        <taxon>Bacteria</taxon>
        <taxon>Pseudomonadati</taxon>
        <taxon>Pseudomonadota</taxon>
        <taxon>Betaproteobacteria</taxon>
        <taxon>Burkholderiales</taxon>
        <taxon>Oxalobacteraceae</taxon>
        <taxon>Telluria group</taxon>
        <taxon>Massilia</taxon>
    </lineage>
</organism>
<sequence length="199" mass="21366">MNPAQCTVFIDDTPGGQEMQATRLDGADARTHAAQLRALLLDAVAHGASVGFVMPLADSMADAYWRGVAEAVEAGSRILLALWRGQVLVGTVQLDLCMKPNGGNRAEVQKLLVHSDARRGGVATRLMAAAETQALALRRGLLFLDTEAGSDAESLYARLGYTRVGELPEYCATPNGAWRATAIWYKTLFLREQAAPPRA</sequence>
<proteinExistence type="predicted"/>
<accession>A0ABW0PBW2</accession>
<feature type="domain" description="N-acetyltransferase" evidence="3">
    <location>
        <begin position="39"/>
        <end position="190"/>
    </location>
</feature>
<dbReference type="Pfam" id="PF00583">
    <property type="entry name" value="Acetyltransf_1"/>
    <property type="match status" value="1"/>
</dbReference>
<dbReference type="InterPro" id="IPR050832">
    <property type="entry name" value="Bact_Acetyltransf"/>
</dbReference>
<dbReference type="SUPFAM" id="SSF55729">
    <property type="entry name" value="Acyl-CoA N-acyltransferases (Nat)"/>
    <property type="match status" value="1"/>
</dbReference>
<gene>
    <name evidence="4" type="ORF">ACFPOU_03200</name>
</gene>
<keyword evidence="2 4" id="KW-0012">Acyltransferase</keyword>
<evidence type="ECO:0000259" key="3">
    <source>
        <dbReference type="PROSITE" id="PS51186"/>
    </source>
</evidence>
<keyword evidence="5" id="KW-1185">Reference proteome</keyword>